<gene>
    <name evidence="1" type="ORF">Ddye_026126</name>
</gene>
<reference evidence="1" key="1">
    <citation type="journal article" date="2023" name="Plant J.">
        <title>Genome sequences and population genomics provide insights into the demographic history, inbreeding, and mutation load of two 'living fossil' tree species of Dipteronia.</title>
        <authorList>
            <person name="Feng Y."/>
            <person name="Comes H.P."/>
            <person name="Chen J."/>
            <person name="Zhu S."/>
            <person name="Lu R."/>
            <person name="Zhang X."/>
            <person name="Li P."/>
            <person name="Qiu J."/>
            <person name="Olsen K.M."/>
            <person name="Qiu Y."/>
        </authorList>
    </citation>
    <scope>NUCLEOTIDE SEQUENCE</scope>
    <source>
        <strain evidence="1">KIB01</strain>
    </source>
</reference>
<name>A0AAD9TM55_9ROSI</name>
<proteinExistence type="predicted"/>
<sequence>MKIGDHNTKFFLWKAAGHRARNEIKGLINDNEVLCDKKYDMEGIMVQYFSELFQLFNPSSEHWNRVLDSPFSKLPQRRSDFLALSFSAMKVQKAVFHMLPTKASGIDSMLALIYQNVGLPLRP</sequence>
<organism evidence="1 2">
    <name type="scientific">Dipteronia dyeriana</name>
    <dbReference type="NCBI Taxonomy" id="168575"/>
    <lineage>
        <taxon>Eukaryota</taxon>
        <taxon>Viridiplantae</taxon>
        <taxon>Streptophyta</taxon>
        <taxon>Embryophyta</taxon>
        <taxon>Tracheophyta</taxon>
        <taxon>Spermatophyta</taxon>
        <taxon>Magnoliopsida</taxon>
        <taxon>eudicotyledons</taxon>
        <taxon>Gunneridae</taxon>
        <taxon>Pentapetalae</taxon>
        <taxon>rosids</taxon>
        <taxon>malvids</taxon>
        <taxon>Sapindales</taxon>
        <taxon>Sapindaceae</taxon>
        <taxon>Hippocastanoideae</taxon>
        <taxon>Acereae</taxon>
        <taxon>Dipteronia</taxon>
    </lineage>
</organism>
<dbReference type="AlphaFoldDB" id="A0AAD9TM55"/>
<evidence type="ECO:0000313" key="1">
    <source>
        <dbReference type="EMBL" id="KAK2638331.1"/>
    </source>
</evidence>
<dbReference type="Proteomes" id="UP001280121">
    <property type="component" value="Unassembled WGS sequence"/>
</dbReference>
<keyword evidence="2" id="KW-1185">Reference proteome</keyword>
<evidence type="ECO:0000313" key="2">
    <source>
        <dbReference type="Proteomes" id="UP001280121"/>
    </source>
</evidence>
<dbReference type="EMBL" id="JANJYI010000008">
    <property type="protein sequence ID" value="KAK2638331.1"/>
    <property type="molecule type" value="Genomic_DNA"/>
</dbReference>
<comment type="caution">
    <text evidence="1">The sequence shown here is derived from an EMBL/GenBank/DDBJ whole genome shotgun (WGS) entry which is preliminary data.</text>
</comment>
<accession>A0AAD9TM55</accession>
<protein>
    <submittedName>
        <fullName evidence="1">Uncharacterized protein</fullName>
    </submittedName>
</protein>